<comment type="caution">
    <text evidence="4">The sequence shown here is derived from an EMBL/GenBank/DDBJ whole genome shotgun (WGS) entry which is preliminary data.</text>
</comment>
<keyword evidence="1 4" id="KW-0808">Transferase</keyword>
<evidence type="ECO:0000313" key="5">
    <source>
        <dbReference type="Proteomes" id="UP000440096"/>
    </source>
</evidence>
<name>A0A6N7Z675_9PSEU</name>
<evidence type="ECO:0000313" key="4">
    <source>
        <dbReference type="EMBL" id="MTD56200.1"/>
    </source>
</evidence>
<dbReference type="Pfam" id="PF00583">
    <property type="entry name" value="Acetyltransf_1"/>
    <property type="match status" value="1"/>
</dbReference>
<dbReference type="Proteomes" id="UP000440096">
    <property type="component" value="Unassembled WGS sequence"/>
</dbReference>
<gene>
    <name evidence="4" type="ORF">GKO32_19780</name>
</gene>
<dbReference type="OrthoDB" id="4256927at2"/>
<reference evidence="4 5" key="1">
    <citation type="submission" date="2019-11" db="EMBL/GenBank/DDBJ databases">
        <title>Draft genome of Amycolatopsis RM579.</title>
        <authorList>
            <person name="Duangmal K."/>
            <person name="Mingma R."/>
        </authorList>
    </citation>
    <scope>NUCLEOTIDE SEQUENCE [LARGE SCALE GENOMIC DNA]</scope>
    <source>
        <strain evidence="4 5">RM579</strain>
    </source>
</reference>
<accession>A0A6N7Z675</accession>
<evidence type="ECO:0000256" key="2">
    <source>
        <dbReference type="ARBA" id="ARBA00023315"/>
    </source>
</evidence>
<sequence length="161" mass="17182">MPIVITPAAPGAVERLLTTCSANSLRQRFFLGGEPDPRDIWCRYRKFLLTGEALVAWAGDHPAGLLNVAAAAPGVAELGLLVADPWQRQGVGTRLAETVWCSGHWAGHTVYATARAGNDAALAFLARQGFRHISSADGSREFELRLPGAASMTRVMEEVAG</sequence>
<dbReference type="Gene3D" id="3.40.630.30">
    <property type="match status" value="1"/>
</dbReference>
<evidence type="ECO:0000259" key="3">
    <source>
        <dbReference type="PROSITE" id="PS51186"/>
    </source>
</evidence>
<keyword evidence="5" id="KW-1185">Reference proteome</keyword>
<feature type="domain" description="N-acetyltransferase" evidence="3">
    <location>
        <begin position="12"/>
        <end position="157"/>
    </location>
</feature>
<dbReference type="InterPro" id="IPR000182">
    <property type="entry name" value="GNAT_dom"/>
</dbReference>
<dbReference type="RefSeq" id="WP_154758372.1">
    <property type="nucleotide sequence ID" value="NZ_WMBA01000031.1"/>
</dbReference>
<dbReference type="InterPro" id="IPR016181">
    <property type="entry name" value="Acyl_CoA_acyltransferase"/>
</dbReference>
<organism evidence="4 5">
    <name type="scientific">Amycolatopsis pithecellobii</name>
    <dbReference type="NCBI Taxonomy" id="664692"/>
    <lineage>
        <taxon>Bacteria</taxon>
        <taxon>Bacillati</taxon>
        <taxon>Actinomycetota</taxon>
        <taxon>Actinomycetes</taxon>
        <taxon>Pseudonocardiales</taxon>
        <taxon>Pseudonocardiaceae</taxon>
        <taxon>Amycolatopsis</taxon>
    </lineage>
</organism>
<dbReference type="PROSITE" id="PS51186">
    <property type="entry name" value="GNAT"/>
    <property type="match status" value="1"/>
</dbReference>
<evidence type="ECO:0000256" key="1">
    <source>
        <dbReference type="ARBA" id="ARBA00022679"/>
    </source>
</evidence>
<dbReference type="GO" id="GO:0016747">
    <property type="term" value="F:acyltransferase activity, transferring groups other than amino-acyl groups"/>
    <property type="evidence" value="ECO:0007669"/>
    <property type="project" value="InterPro"/>
</dbReference>
<keyword evidence="2" id="KW-0012">Acyltransferase</keyword>
<dbReference type="EMBL" id="WMBA01000031">
    <property type="protein sequence ID" value="MTD56200.1"/>
    <property type="molecule type" value="Genomic_DNA"/>
</dbReference>
<dbReference type="InterPro" id="IPR050832">
    <property type="entry name" value="Bact_Acetyltransf"/>
</dbReference>
<protein>
    <submittedName>
        <fullName evidence="4">GNAT family N-acetyltransferase</fullName>
    </submittedName>
</protein>
<dbReference type="SUPFAM" id="SSF55729">
    <property type="entry name" value="Acyl-CoA N-acyltransferases (Nat)"/>
    <property type="match status" value="1"/>
</dbReference>
<dbReference type="AlphaFoldDB" id="A0A6N7Z675"/>
<dbReference type="PANTHER" id="PTHR43877">
    <property type="entry name" value="AMINOALKYLPHOSPHONATE N-ACETYLTRANSFERASE-RELATED-RELATED"/>
    <property type="match status" value="1"/>
</dbReference>
<proteinExistence type="predicted"/>